<dbReference type="AlphaFoldDB" id="A0A915P567"/>
<keyword evidence="3" id="KW-0808">Transferase</keyword>
<evidence type="ECO:0000256" key="8">
    <source>
        <dbReference type="ARBA" id="ARBA00022840"/>
    </source>
</evidence>
<keyword evidence="6" id="KW-0418">Kinase</keyword>
<dbReference type="SMART" id="SM00133">
    <property type="entry name" value="S_TK_X"/>
    <property type="match status" value="1"/>
</dbReference>
<keyword evidence="5 9" id="KW-0863">Zinc-finger</keyword>
<dbReference type="InterPro" id="IPR017441">
    <property type="entry name" value="Protein_kinase_ATP_BS"/>
</dbReference>
<dbReference type="GO" id="GO:0005524">
    <property type="term" value="F:ATP binding"/>
    <property type="evidence" value="ECO:0007669"/>
    <property type="project" value="UniProtKB-UniRule"/>
</dbReference>
<keyword evidence="5 9" id="KW-0479">Metal-binding</keyword>
<evidence type="ECO:0000256" key="4">
    <source>
        <dbReference type="ARBA" id="ARBA00022741"/>
    </source>
</evidence>
<protein>
    <submittedName>
        <fullName evidence="15">Protein kinase C</fullName>
    </submittedName>
</protein>
<evidence type="ECO:0000259" key="12">
    <source>
        <dbReference type="PROSITE" id="PS50089"/>
    </source>
</evidence>
<dbReference type="PROSITE" id="PS51285">
    <property type="entry name" value="AGC_KINASE_CTER"/>
    <property type="match status" value="1"/>
</dbReference>
<evidence type="ECO:0000256" key="9">
    <source>
        <dbReference type="PROSITE-ProRule" id="PRU00175"/>
    </source>
</evidence>
<evidence type="ECO:0000256" key="1">
    <source>
        <dbReference type="ARBA" id="ARBA00022527"/>
    </source>
</evidence>
<keyword evidence="8 10" id="KW-0067">ATP-binding</keyword>
<evidence type="ECO:0000256" key="3">
    <source>
        <dbReference type="ARBA" id="ARBA00022679"/>
    </source>
</evidence>
<dbReference type="InterPro" id="IPR017892">
    <property type="entry name" value="Pkinase_C"/>
</dbReference>
<dbReference type="PANTHER" id="PTHR24351">
    <property type="entry name" value="RIBOSOMAL PROTEIN S6 KINASE"/>
    <property type="match status" value="1"/>
</dbReference>
<dbReference type="FunFam" id="3.30.200.20:FF:000070">
    <property type="entry name" value="Protein kinase C"/>
    <property type="match status" value="1"/>
</dbReference>
<dbReference type="Pfam" id="PF00433">
    <property type="entry name" value="Pkinase_C"/>
    <property type="match status" value="1"/>
</dbReference>
<dbReference type="Proteomes" id="UP000887560">
    <property type="component" value="Unplaced"/>
</dbReference>
<feature type="domain" description="AGC-kinase C-terminal" evidence="13">
    <location>
        <begin position="516"/>
        <end position="587"/>
    </location>
</feature>
<evidence type="ECO:0000256" key="7">
    <source>
        <dbReference type="ARBA" id="ARBA00022833"/>
    </source>
</evidence>
<dbReference type="PROSITE" id="PS50089">
    <property type="entry name" value="ZF_RING_2"/>
    <property type="match status" value="1"/>
</dbReference>
<evidence type="ECO:0000259" key="11">
    <source>
        <dbReference type="PROSITE" id="PS50011"/>
    </source>
</evidence>
<dbReference type="PROSITE" id="PS00108">
    <property type="entry name" value="PROTEIN_KINASE_ST"/>
    <property type="match status" value="1"/>
</dbReference>
<dbReference type="GO" id="GO:0008270">
    <property type="term" value="F:zinc ion binding"/>
    <property type="evidence" value="ECO:0007669"/>
    <property type="project" value="UniProtKB-KW"/>
</dbReference>
<dbReference type="Pfam" id="PF00069">
    <property type="entry name" value="Pkinase"/>
    <property type="match status" value="1"/>
</dbReference>
<dbReference type="PROSITE" id="PS00107">
    <property type="entry name" value="PROTEIN_KINASE_ATP"/>
    <property type="match status" value="1"/>
</dbReference>
<dbReference type="InterPro" id="IPR000961">
    <property type="entry name" value="AGC-kinase_C"/>
</dbReference>
<proteinExistence type="predicted"/>
<dbReference type="PROSITE" id="PS50011">
    <property type="entry name" value="PROTEIN_KINASE_DOM"/>
    <property type="match status" value="1"/>
</dbReference>
<dbReference type="Gene3D" id="3.30.200.20">
    <property type="entry name" value="Phosphorylase Kinase, domain 1"/>
    <property type="match status" value="2"/>
</dbReference>
<dbReference type="SMART" id="SM00220">
    <property type="entry name" value="S_TKc"/>
    <property type="match status" value="1"/>
</dbReference>
<dbReference type="GO" id="GO:0004674">
    <property type="term" value="F:protein serine/threonine kinase activity"/>
    <property type="evidence" value="ECO:0007669"/>
    <property type="project" value="UniProtKB-KW"/>
</dbReference>
<keyword evidence="14" id="KW-1185">Reference proteome</keyword>
<keyword evidence="1" id="KW-0723">Serine/threonine-protein kinase</keyword>
<dbReference type="Pfam" id="PF13639">
    <property type="entry name" value="zf-RING_2"/>
    <property type="match status" value="1"/>
</dbReference>
<keyword evidence="2" id="KW-0597">Phosphoprotein</keyword>
<keyword evidence="7" id="KW-0862">Zinc</keyword>
<feature type="domain" description="Protein kinase" evidence="11">
    <location>
        <begin position="281"/>
        <end position="514"/>
    </location>
</feature>
<evidence type="ECO:0000259" key="13">
    <source>
        <dbReference type="PROSITE" id="PS51285"/>
    </source>
</evidence>
<dbReference type="Gene3D" id="3.30.40.10">
    <property type="entry name" value="Zinc/RING finger domain, C3HC4 (zinc finger)"/>
    <property type="match status" value="1"/>
</dbReference>
<dbReference type="Gene3D" id="1.10.510.10">
    <property type="entry name" value="Transferase(Phosphotransferase) domain 1"/>
    <property type="match status" value="2"/>
</dbReference>
<dbReference type="InterPro" id="IPR013083">
    <property type="entry name" value="Znf_RING/FYVE/PHD"/>
</dbReference>
<dbReference type="InterPro" id="IPR000719">
    <property type="entry name" value="Prot_kinase_dom"/>
</dbReference>
<dbReference type="InterPro" id="IPR001841">
    <property type="entry name" value="Znf_RING"/>
</dbReference>
<keyword evidence="4 10" id="KW-0547">Nucleotide-binding</keyword>
<evidence type="ECO:0000256" key="5">
    <source>
        <dbReference type="ARBA" id="ARBA00022771"/>
    </source>
</evidence>
<evidence type="ECO:0000256" key="2">
    <source>
        <dbReference type="ARBA" id="ARBA00022553"/>
    </source>
</evidence>
<sequence length="589" mass="68602">MFGGVSSEGVMSALDHKFWKISNPAVPNIYIKLSEKQSYRLTEFLFEKYGEEFVVGQKALMTNPRTEEEKINHLNMISYGDKNYVYRWDSHKTRDEERAFLMDGFVSNPYGFDKLKECLQIKIFGDEEENEENNINFEDFYKIYKRFHPKQLFFEDIPIFNEGFYYNHQNKDEEICPICLEKFKINDYVYKCSKCKVYHVKCIARWSDGFPTNDTNEPPSCPACREKIIITPKLTVKQKHNGKGSRKGKHPKHYPNLLEVGGTVGNGGDLPVQWSMGLDDFELLTVIGRGSYAKVVQAEHRRTGQIYAIKIIKKTVCIDEEDTDWIQTEKSVLETASNHPFLVGLHSCFQTASRLFYVIEFIPGGDLMFHMQRQHKLPEEHARFYSAEVILALHFLHTRGIIYRDLKLDNVLLDAEGHVKLTDFGVDFWALGVLMFEMMVGRSPFQAPIEEYQEYSEDFLFQVILERQIRIPRNLSVRAANVLKGFLNKDQNERLGCKPDLEEGLNDIKTNAFFRYSIDWELLVERRITPPYNPNINGDRDLQRFDTSFTNEDPALTPDEPEVIARIDQSEFDGFEYVNPLIFNKEDSV</sequence>
<name>A0A915P567_9BILA</name>
<evidence type="ECO:0000256" key="6">
    <source>
        <dbReference type="ARBA" id="ARBA00022777"/>
    </source>
</evidence>
<feature type="binding site" evidence="10">
    <location>
        <position position="314"/>
    </location>
    <ligand>
        <name>ATP</name>
        <dbReference type="ChEBI" id="CHEBI:30616"/>
    </ligand>
</feature>
<dbReference type="WBParaSite" id="scf7180000423975.g11961">
    <property type="protein sequence ID" value="scf7180000423975.g11961"/>
    <property type="gene ID" value="scf7180000423975.g11961"/>
</dbReference>
<evidence type="ECO:0000313" key="14">
    <source>
        <dbReference type="Proteomes" id="UP000887560"/>
    </source>
</evidence>
<feature type="domain" description="RING-type" evidence="12">
    <location>
        <begin position="176"/>
        <end position="225"/>
    </location>
</feature>
<dbReference type="InterPro" id="IPR008271">
    <property type="entry name" value="Ser/Thr_kinase_AS"/>
</dbReference>
<dbReference type="InterPro" id="IPR011009">
    <property type="entry name" value="Kinase-like_dom_sf"/>
</dbReference>
<evidence type="ECO:0000313" key="15">
    <source>
        <dbReference type="WBParaSite" id="scf7180000423975.g11961"/>
    </source>
</evidence>
<reference evidence="15" key="1">
    <citation type="submission" date="2022-11" db="UniProtKB">
        <authorList>
            <consortium name="WormBaseParasite"/>
        </authorList>
    </citation>
    <scope>IDENTIFICATION</scope>
</reference>
<dbReference type="SUPFAM" id="SSF56112">
    <property type="entry name" value="Protein kinase-like (PK-like)"/>
    <property type="match status" value="1"/>
</dbReference>
<accession>A0A915P567</accession>
<dbReference type="SUPFAM" id="SSF57850">
    <property type="entry name" value="RING/U-box"/>
    <property type="match status" value="1"/>
</dbReference>
<organism evidence="14 15">
    <name type="scientific">Meloidogyne floridensis</name>
    <dbReference type="NCBI Taxonomy" id="298350"/>
    <lineage>
        <taxon>Eukaryota</taxon>
        <taxon>Metazoa</taxon>
        <taxon>Ecdysozoa</taxon>
        <taxon>Nematoda</taxon>
        <taxon>Chromadorea</taxon>
        <taxon>Rhabditida</taxon>
        <taxon>Tylenchina</taxon>
        <taxon>Tylenchomorpha</taxon>
        <taxon>Tylenchoidea</taxon>
        <taxon>Meloidogynidae</taxon>
        <taxon>Meloidogyninae</taxon>
        <taxon>Meloidogyne</taxon>
    </lineage>
</organism>
<evidence type="ECO:0000256" key="10">
    <source>
        <dbReference type="PROSITE-ProRule" id="PRU10141"/>
    </source>
</evidence>